<dbReference type="SUPFAM" id="SSF53756">
    <property type="entry name" value="UDP-Glycosyltransferase/glycogen phosphorylase"/>
    <property type="match status" value="1"/>
</dbReference>
<name>A0A933I9A4_UNCT6</name>
<accession>A0A933I9A4</accession>
<evidence type="ECO:0000259" key="1">
    <source>
        <dbReference type="Pfam" id="PF00534"/>
    </source>
</evidence>
<dbReference type="PANTHER" id="PTHR45947">
    <property type="entry name" value="SULFOQUINOVOSYL TRANSFERASE SQD2"/>
    <property type="match status" value="1"/>
</dbReference>
<protein>
    <submittedName>
        <fullName evidence="2">Glycosyltransferase family 4 protein</fullName>
    </submittedName>
</protein>
<dbReference type="Proteomes" id="UP000736328">
    <property type="component" value="Unassembled WGS sequence"/>
</dbReference>
<dbReference type="Pfam" id="PF00534">
    <property type="entry name" value="Glycos_transf_1"/>
    <property type="match status" value="1"/>
</dbReference>
<dbReference type="CDD" id="cd03801">
    <property type="entry name" value="GT4_PimA-like"/>
    <property type="match status" value="1"/>
</dbReference>
<dbReference type="GO" id="GO:0016758">
    <property type="term" value="F:hexosyltransferase activity"/>
    <property type="evidence" value="ECO:0007669"/>
    <property type="project" value="TreeGrafter"/>
</dbReference>
<sequence length="403" mass="45639">MKIKDKKRLAFLATHPIQYQAPLLRRIAKEEDIDLTVYFCSDLSVRGYKDPGFGKKIAWDTDLLSGYSYEFLPIVDGNNSVTTLRPFNYGLLKRLKKKNIDAIFINGYARWYNLWVIIQSKSAGIKVLIRDEATPISARRNAIKKMLKRIFFQLLNKLCDGFMAIGTLNRQYYLQNGIPAEKIFMMPYAVDNDYFRHLSEEAKAKRQEFARELGVDSRRPVILYASKLTQRKRAQDLLDAYILLSPDGQAEPDPYLLVIGEGEARAFVEEKARARGWNSIKFLGFKNQSELPAYFELCDVFVLPSVYEPWGLVVNEAMSAGRAVIVSDQAGCGPDLVQDGRNGFIFKAGDIWQLSEALKKITGDRELARSLGMKSREIIGSWGIEQDIVGLRKAMGLKPGVPG</sequence>
<dbReference type="Gene3D" id="3.40.50.2000">
    <property type="entry name" value="Glycogen Phosphorylase B"/>
    <property type="match status" value="2"/>
</dbReference>
<dbReference type="AlphaFoldDB" id="A0A933I9A4"/>
<dbReference type="PANTHER" id="PTHR45947:SF3">
    <property type="entry name" value="SULFOQUINOVOSYL TRANSFERASE SQD2"/>
    <property type="match status" value="1"/>
</dbReference>
<evidence type="ECO:0000313" key="2">
    <source>
        <dbReference type="EMBL" id="MBI4726225.1"/>
    </source>
</evidence>
<reference evidence="2" key="1">
    <citation type="submission" date="2020-07" db="EMBL/GenBank/DDBJ databases">
        <title>Huge and variable diversity of episymbiotic CPR bacteria and DPANN archaea in groundwater ecosystems.</title>
        <authorList>
            <person name="He C.Y."/>
            <person name="Keren R."/>
            <person name="Whittaker M."/>
            <person name="Farag I.F."/>
            <person name="Doudna J."/>
            <person name="Cate J.H.D."/>
            <person name="Banfield J.F."/>
        </authorList>
    </citation>
    <scope>NUCLEOTIDE SEQUENCE</scope>
    <source>
        <strain evidence="2">NC_groundwater_1520_Pr4_B-0.1um_53_5</strain>
    </source>
</reference>
<comment type="caution">
    <text evidence="2">The sequence shown here is derived from an EMBL/GenBank/DDBJ whole genome shotgun (WGS) entry which is preliminary data.</text>
</comment>
<gene>
    <name evidence="2" type="ORF">HY768_03200</name>
</gene>
<proteinExistence type="predicted"/>
<evidence type="ECO:0000313" key="3">
    <source>
        <dbReference type="Proteomes" id="UP000736328"/>
    </source>
</evidence>
<dbReference type="InterPro" id="IPR050194">
    <property type="entry name" value="Glycosyltransferase_grp1"/>
</dbReference>
<dbReference type="InterPro" id="IPR001296">
    <property type="entry name" value="Glyco_trans_1"/>
</dbReference>
<dbReference type="EMBL" id="JACQXR010000039">
    <property type="protein sequence ID" value="MBI4726225.1"/>
    <property type="molecule type" value="Genomic_DNA"/>
</dbReference>
<feature type="domain" description="Glycosyl transferase family 1" evidence="1">
    <location>
        <begin position="206"/>
        <end position="376"/>
    </location>
</feature>
<organism evidence="2 3">
    <name type="scientific">candidate division TA06 bacterium</name>
    <dbReference type="NCBI Taxonomy" id="2250710"/>
    <lineage>
        <taxon>Bacteria</taxon>
        <taxon>Bacteria division TA06</taxon>
    </lineage>
</organism>